<proteinExistence type="predicted"/>
<protein>
    <submittedName>
        <fullName evidence="1">Uncharacterized protein</fullName>
    </submittedName>
</protein>
<sequence length="143" mass="16175">MDLLQNTLYVFAETSTGNGKWLAADVALSTDGKVKIQIQNDGAHNIQLSENCTIQAPMDTVWNKVPPLPYRRSAKETFSINIKKSSVTWFLSSCQEERLTTEPRLQKRFKEFYGSGKIGGKSGKFIKIPKNQDKLLIRAFYAK</sequence>
<keyword evidence="2" id="KW-1185">Reference proteome</keyword>
<organism evidence="1 2">
    <name type="scientific">Larinioides sclopetarius</name>
    <dbReference type="NCBI Taxonomy" id="280406"/>
    <lineage>
        <taxon>Eukaryota</taxon>
        <taxon>Metazoa</taxon>
        <taxon>Ecdysozoa</taxon>
        <taxon>Arthropoda</taxon>
        <taxon>Chelicerata</taxon>
        <taxon>Arachnida</taxon>
        <taxon>Araneae</taxon>
        <taxon>Araneomorphae</taxon>
        <taxon>Entelegynae</taxon>
        <taxon>Araneoidea</taxon>
        <taxon>Araneidae</taxon>
        <taxon>Larinioides</taxon>
    </lineage>
</organism>
<reference evidence="1 2" key="1">
    <citation type="submission" date="2024-04" db="EMBL/GenBank/DDBJ databases">
        <authorList>
            <person name="Rising A."/>
            <person name="Reimegard J."/>
            <person name="Sonavane S."/>
            <person name="Akerstrom W."/>
            <person name="Nylinder S."/>
            <person name="Hedman E."/>
            <person name="Kallberg Y."/>
        </authorList>
    </citation>
    <scope>NUCLEOTIDE SEQUENCE [LARGE SCALE GENOMIC DNA]</scope>
</reference>
<dbReference type="Proteomes" id="UP001497382">
    <property type="component" value="Unassembled WGS sequence"/>
</dbReference>
<accession>A0AAV1Z004</accession>
<evidence type="ECO:0000313" key="1">
    <source>
        <dbReference type="EMBL" id="CAL1264749.1"/>
    </source>
</evidence>
<dbReference type="AlphaFoldDB" id="A0AAV1Z004"/>
<evidence type="ECO:0000313" key="2">
    <source>
        <dbReference type="Proteomes" id="UP001497382"/>
    </source>
</evidence>
<comment type="caution">
    <text evidence="1">The sequence shown here is derived from an EMBL/GenBank/DDBJ whole genome shotgun (WGS) entry which is preliminary data.</text>
</comment>
<dbReference type="EMBL" id="CAXIEN010000014">
    <property type="protein sequence ID" value="CAL1264749.1"/>
    <property type="molecule type" value="Genomic_DNA"/>
</dbReference>
<gene>
    <name evidence="1" type="ORF">LARSCL_LOCUS2131</name>
</gene>
<name>A0AAV1Z004_9ARAC</name>